<sequence>MSVSTKWIDIPAGKESFGAYLALPQGGKGPGIVIIQEIFGVNGHIRDVVEQYALDGYVAIAPDIFWRTAPRVELDYVGADRDRGIELMKKTDMNLVVEDIAATADTLRKLPECAGKVAAIGYCLGGRLAYMAAASGSTGSRSIDAAVSYYGGGIHTQLDLADKIKQPILFHYAELDHGIPPDAVGQVKERFAGRDNAEFHIYPGADHGFNCSVRASYNQNASALAHGRTLTFLAQSL</sequence>
<dbReference type="GO" id="GO:0016787">
    <property type="term" value="F:hydrolase activity"/>
    <property type="evidence" value="ECO:0007669"/>
    <property type="project" value="UniProtKB-KW"/>
</dbReference>
<protein>
    <submittedName>
        <fullName evidence="2">Dienelactone hydrolase family protein</fullName>
    </submittedName>
</protein>
<dbReference type="Gene3D" id="3.40.50.1820">
    <property type="entry name" value="alpha/beta hydrolase"/>
    <property type="match status" value="1"/>
</dbReference>
<reference evidence="2" key="1">
    <citation type="submission" date="2022-01" db="EMBL/GenBank/DDBJ databases">
        <title>Genome sequence and assembly of Parabukholderia sp. RG36.</title>
        <authorList>
            <person name="Chhetri G."/>
        </authorList>
    </citation>
    <scope>NUCLEOTIDE SEQUENCE</scope>
    <source>
        <strain evidence="2">RG36</strain>
    </source>
</reference>
<dbReference type="PANTHER" id="PTHR46623:SF6">
    <property type="entry name" value="ALPHA_BETA-HYDROLASES SUPERFAMILY PROTEIN"/>
    <property type="match status" value="1"/>
</dbReference>
<name>A0A9X1RU10_9BURK</name>
<dbReference type="AlphaFoldDB" id="A0A9X1RU10"/>
<dbReference type="SUPFAM" id="SSF53474">
    <property type="entry name" value="alpha/beta-Hydrolases"/>
    <property type="match status" value="1"/>
</dbReference>
<evidence type="ECO:0000259" key="1">
    <source>
        <dbReference type="Pfam" id="PF01738"/>
    </source>
</evidence>
<gene>
    <name evidence="2" type="ORF">L5014_21195</name>
</gene>
<dbReference type="InterPro" id="IPR002925">
    <property type="entry name" value="Dienelactn_hydro"/>
</dbReference>
<dbReference type="Pfam" id="PF01738">
    <property type="entry name" value="DLH"/>
    <property type="match status" value="1"/>
</dbReference>
<keyword evidence="2" id="KW-0378">Hydrolase</keyword>
<dbReference type="InterPro" id="IPR029058">
    <property type="entry name" value="AB_hydrolase_fold"/>
</dbReference>
<feature type="domain" description="Dienelactone hydrolase" evidence="1">
    <location>
        <begin position="17"/>
        <end position="236"/>
    </location>
</feature>
<evidence type="ECO:0000313" key="2">
    <source>
        <dbReference type="EMBL" id="MCG5075857.1"/>
    </source>
</evidence>
<proteinExistence type="predicted"/>
<keyword evidence="3" id="KW-1185">Reference proteome</keyword>
<comment type="caution">
    <text evidence="2">The sequence shown here is derived from an EMBL/GenBank/DDBJ whole genome shotgun (WGS) entry which is preliminary data.</text>
</comment>
<dbReference type="EMBL" id="JAKLJA010000019">
    <property type="protein sequence ID" value="MCG5075857.1"/>
    <property type="molecule type" value="Genomic_DNA"/>
</dbReference>
<organism evidence="2 3">
    <name type="scientific">Paraburkholderia tagetis</name>
    <dbReference type="NCBI Taxonomy" id="2913261"/>
    <lineage>
        <taxon>Bacteria</taxon>
        <taxon>Pseudomonadati</taxon>
        <taxon>Pseudomonadota</taxon>
        <taxon>Betaproteobacteria</taxon>
        <taxon>Burkholderiales</taxon>
        <taxon>Burkholderiaceae</taxon>
        <taxon>Paraburkholderia</taxon>
    </lineage>
</organism>
<evidence type="ECO:0000313" key="3">
    <source>
        <dbReference type="Proteomes" id="UP001139308"/>
    </source>
</evidence>
<accession>A0A9X1RU10</accession>
<dbReference type="PANTHER" id="PTHR46623">
    <property type="entry name" value="CARBOXYMETHYLENEBUTENOLIDASE-RELATED"/>
    <property type="match status" value="1"/>
</dbReference>
<dbReference type="InterPro" id="IPR051049">
    <property type="entry name" value="Dienelactone_hydrolase-like"/>
</dbReference>
<dbReference type="RefSeq" id="WP_238465704.1">
    <property type="nucleotide sequence ID" value="NZ_JAKLJA010000019.1"/>
</dbReference>
<dbReference type="Proteomes" id="UP001139308">
    <property type="component" value="Unassembled WGS sequence"/>
</dbReference>